<evidence type="ECO:0000256" key="2">
    <source>
        <dbReference type="SAM" id="SignalP"/>
    </source>
</evidence>
<keyword evidence="2" id="KW-0732">Signal</keyword>
<reference evidence="3" key="1">
    <citation type="journal article" date="2022" name="bioRxiv">
        <title>Sequencing and chromosome-scale assembly of the giantPleurodeles waltlgenome.</title>
        <authorList>
            <person name="Brown T."/>
            <person name="Elewa A."/>
            <person name="Iarovenko S."/>
            <person name="Subramanian E."/>
            <person name="Araus A.J."/>
            <person name="Petzold A."/>
            <person name="Susuki M."/>
            <person name="Suzuki K.-i.T."/>
            <person name="Hayashi T."/>
            <person name="Toyoda A."/>
            <person name="Oliveira C."/>
            <person name="Osipova E."/>
            <person name="Leigh N.D."/>
            <person name="Simon A."/>
            <person name="Yun M.H."/>
        </authorList>
    </citation>
    <scope>NUCLEOTIDE SEQUENCE</scope>
    <source>
        <strain evidence="3">20211129_DDA</strain>
        <tissue evidence="3">Liver</tissue>
    </source>
</reference>
<name>A0AAV7VDK1_PLEWA</name>
<keyword evidence="4" id="KW-1185">Reference proteome</keyword>
<feature type="compositionally biased region" description="Acidic residues" evidence="1">
    <location>
        <begin position="108"/>
        <end position="118"/>
    </location>
</feature>
<feature type="signal peptide" evidence="2">
    <location>
        <begin position="1"/>
        <end position="25"/>
    </location>
</feature>
<gene>
    <name evidence="3" type="ORF">NDU88_002784</name>
</gene>
<dbReference type="AlphaFoldDB" id="A0AAV7VDK1"/>
<evidence type="ECO:0000313" key="4">
    <source>
        <dbReference type="Proteomes" id="UP001066276"/>
    </source>
</evidence>
<dbReference type="EMBL" id="JANPWB010000003">
    <property type="protein sequence ID" value="KAJ1198946.1"/>
    <property type="molecule type" value="Genomic_DNA"/>
</dbReference>
<evidence type="ECO:0000313" key="3">
    <source>
        <dbReference type="EMBL" id="KAJ1198946.1"/>
    </source>
</evidence>
<comment type="caution">
    <text evidence="3">The sequence shown here is derived from an EMBL/GenBank/DDBJ whole genome shotgun (WGS) entry which is preliminary data.</text>
</comment>
<accession>A0AAV7VDK1</accession>
<proteinExistence type="predicted"/>
<organism evidence="3 4">
    <name type="scientific">Pleurodeles waltl</name>
    <name type="common">Iberian ribbed newt</name>
    <dbReference type="NCBI Taxonomy" id="8319"/>
    <lineage>
        <taxon>Eukaryota</taxon>
        <taxon>Metazoa</taxon>
        <taxon>Chordata</taxon>
        <taxon>Craniata</taxon>
        <taxon>Vertebrata</taxon>
        <taxon>Euteleostomi</taxon>
        <taxon>Amphibia</taxon>
        <taxon>Batrachia</taxon>
        <taxon>Caudata</taxon>
        <taxon>Salamandroidea</taxon>
        <taxon>Salamandridae</taxon>
        <taxon>Pleurodelinae</taxon>
        <taxon>Pleurodeles</taxon>
    </lineage>
</organism>
<evidence type="ECO:0000256" key="1">
    <source>
        <dbReference type="SAM" id="MobiDB-lite"/>
    </source>
</evidence>
<protein>
    <recommendedName>
        <fullName evidence="5">SAP domain-containing protein</fullName>
    </recommendedName>
</protein>
<evidence type="ECO:0008006" key="5">
    <source>
        <dbReference type="Google" id="ProtNLM"/>
    </source>
</evidence>
<dbReference type="Proteomes" id="UP001066276">
    <property type="component" value="Chromosome 2_1"/>
</dbReference>
<sequence length="185" mass="20842">MKTALNVVPVTVFLARFLLMPTVIQDLSRKRQSPTYQTKTGHIETMGRDASVGATFDLEKLDSSTKAQLKEFCKSFDCPIKSSSKKEELQKALRAWVTAKSTGGHTENEDEEDEEEEVQSIHNGIDSGPVMSRDRVSRAGSSVSSKGLTPEELQDREAEREHQRVLEKMRMALEEKKILWLMTIA</sequence>
<feature type="chain" id="PRO_5043540997" description="SAP domain-containing protein" evidence="2">
    <location>
        <begin position="26"/>
        <end position="185"/>
    </location>
</feature>
<feature type="region of interest" description="Disordered" evidence="1">
    <location>
        <begin position="99"/>
        <end position="161"/>
    </location>
</feature>